<keyword evidence="3" id="KW-1185">Reference proteome</keyword>
<dbReference type="PANTHER" id="PTHR45153">
    <property type="entry name" value="TETRATRICOPEPTIDE REPEAT PROTEIN 16"/>
    <property type="match status" value="1"/>
</dbReference>
<organism evidence="2 3">
    <name type="scientific">Pelobates cultripes</name>
    <name type="common">Western spadefoot toad</name>
    <dbReference type="NCBI Taxonomy" id="61616"/>
    <lineage>
        <taxon>Eukaryota</taxon>
        <taxon>Metazoa</taxon>
        <taxon>Chordata</taxon>
        <taxon>Craniata</taxon>
        <taxon>Vertebrata</taxon>
        <taxon>Euteleostomi</taxon>
        <taxon>Amphibia</taxon>
        <taxon>Batrachia</taxon>
        <taxon>Anura</taxon>
        <taxon>Pelobatoidea</taxon>
        <taxon>Pelobatidae</taxon>
        <taxon>Pelobates</taxon>
    </lineage>
</organism>
<reference evidence="2" key="1">
    <citation type="submission" date="2022-03" db="EMBL/GenBank/DDBJ databases">
        <authorList>
            <person name="Alioto T."/>
            <person name="Alioto T."/>
            <person name="Gomez Garrido J."/>
        </authorList>
    </citation>
    <scope>NUCLEOTIDE SEQUENCE</scope>
</reference>
<dbReference type="EMBL" id="OW240920">
    <property type="protein sequence ID" value="CAH2316228.1"/>
    <property type="molecule type" value="Genomic_DNA"/>
</dbReference>
<name>A0AAD1T730_PELCU</name>
<evidence type="ECO:0000313" key="3">
    <source>
        <dbReference type="Proteomes" id="UP001295444"/>
    </source>
</evidence>
<dbReference type="Gene3D" id="1.25.40.10">
    <property type="entry name" value="Tetratricopeptide repeat domain"/>
    <property type="match status" value="1"/>
</dbReference>
<dbReference type="SUPFAM" id="SSF48452">
    <property type="entry name" value="TPR-like"/>
    <property type="match status" value="1"/>
</dbReference>
<feature type="region of interest" description="Disordered" evidence="1">
    <location>
        <begin position="156"/>
        <end position="198"/>
    </location>
</feature>
<dbReference type="InterPro" id="IPR011990">
    <property type="entry name" value="TPR-like_helical_dom_sf"/>
</dbReference>
<proteinExistence type="predicted"/>
<accession>A0AAD1T730</accession>
<dbReference type="AlphaFoldDB" id="A0AAD1T730"/>
<evidence type="ECO:0000313" key="2">
    <source>
        <dbReference type="EMBL" id="CAH2316228.1"/>
    </source>
</evidence>
<dbReference type="PANTHER" id="PTHR45153:SF1">
    <property type="entry name" value="TETRATRICOPEPTIDE REPEAT PROTEIN 16"/>
    <property type="match status" value="1"/>
</dbReference>
<sequence>MGLQAQQRRQYEKAESHFSEAINKQPLLPQLYLHRARVRRWLQNTADAEEDAVISVVLNPYSDEAAPAVMNFFPGKTVEEIVSSKLAQAARSAVERNLKGLPITWKDTGLHLHKKAESSAAQKAEGLAVCMKEDQLMEQVVLRHRKINTEIQTALNRRGRLQSKPSHEPQLPPAKEEPCNASAPYHWKNFSSGLEPPE</sequence>
<dbReference type="Proteomes" id="UP001295444">
    <property type="component" value="Chromosome 09"/>
</dbReference>
<protein>
    <submittedName>
        <fullName evidence="2">Tetratricopeptide repeat 16</fullName>
    </submittedName>
</protein>
<evidence type="ECO:0000256" key="1">
    <source>
        <dbReference type="SAM" id="MobiDB-lite"/>
    </source>
</evidence>
<gene>
    <name evidence="2" type="ORF">PECUL_23A015236</name>
</gene>